<evidence type="ECO:0000313" key="1">
    <source>
        <dbReference type="EMBL" id="GAA2367615.1"/>
    </source>
</evidence>
<evidence type="ECO:0000313" key="2">
    <source>
        <dbReference type="Proteomes" id="UP001501170"/>
    </source>
</evidence>
<dbReference type="EMBL" id="BAAARB010000002">
    <property type="protein sequence ID" value="GAA2367615.1"/>
    <property type="molecule type" value="Genomic_DNA"/>
</dbReference>
<organism evidence="1 2">
    <name type="scientific">Gordonia cholesterolivorans</name>
    <dbReference type="NCBI Taxonomy" id="559625"/>
    <lineage>
        <taxon>Bacteria</taxon>
        <taxon>Bacillati</taxon>
        <taxon>Actinomycetota</taxon>
        <taxon>Actinomycetes</taxon>
        <taxon>Mycobacteriales</taxon>
        <taxon>Gordoniaceae</taxon>
        <taxon>Gordonia</taxon>
    </lineage>
</organism>
<accession>A0ABN3H2T1</accession>
<comment type="caution">
    <text evidence="1">The sequence shown here is derived from an EMBL/GenBank/DDBJ whole genome shotgun (WGS) entry which is preliminary data.</text>
</comment>
<reference evidence="1 2" key="1">
    <citation type="journal article" date="2019" name="Int. J. Syst. Evol. Microbiol.">
        <title>The Global Catalogue of Microorganisms (GCM) 10K type strain sequencing project: providing services to taxonomists for standard genome sequencing and annotation.</title>
        <authorList>
            <consortium name="The Broad Institute Genomics Platform"/>
            <consortium name="The Broad Institute Genome Sequencing Center for Infectious Disease"/>
            <person name="Wu L."/>
            <person name="Ma J."/>
        </authorList>
    </citation>
    <scope>NUCLEOTIDE SEQUENCE [LARGE SCALE GENOMIC DNA]</scope>
    <source>
        <strain evidence="1 2">JCM 16227</strain>
    </source>
</reference>
<protein>
    <submittedName>
        <fullName evidence="1">Uncharacterized protein</fullName>
    </submittedName>
</protein>
<name>A0ABN3H2T1_9ACTN</name>
<proteinExistence type="predicted"/>
<gene>
    <name evidence="1" type="ORF">GCM10009855_03550</name>
</gene>
<dbReference type="Proteomes" id="UP001501170">
    <property type="component" value="Unassembled WGS sequence"/>
</dbReference>
<keyword evidence="2" id="KW-1185">Reference proteome</keyword>
<sequence length="87" mass="9838">MRTRLGQREFLDLDRLSGLYDDCCESFHDFSLWWGLINGWMRPDRTACGTFGGTGRCVSTRLGSLEVHHVDVDESLDADATELRAEA</sequence>